<dbReference type="InterPro" id="IPR036010">
    <property type="entry name" value="2Fe-2S_ferredoxin-like_sf"/>
</dbReference>
<evidence type="ECO:0000256" key="3">
    <source>
        <dbReference type="ARBA" id="ARBA00022723"/>
    </source>
</evidence>
<dbReference type="InterPro" id="IPR012675">
    <property type="entry name" value="Beta-grasp_dom_sf"/>
</dbReference>
<protein>
    <submittedName>
        <fullName evidence="8">Ferredoxin</fullName>
    </submittedName>
</protein>
<dbReference type="CDD" id="cd00207">
    <property type="entry name" value="fer2"/>
    <property type="match status" value="1"/>
</dbReference>
<dbReference type="InterPro" id="IPR001055">
    <property type="entry name" value="Adrenodoxin-like"/>
</dbReference>
<gene>
    <name evidence="8" type="ORF">D3871_17210</name>
</gene>
<comment type="caution">
    <text evidence="8">The sequence shown here is derived from an EMBL/GenBank/DDBJ whole genome shotgun (WGS) entry which is preliminary data.</text>
</comment>
<dbReference type="RefSeq" id="WP_119770342.1">
    <property type="nucleotide sequence ID" value="NZ_QYUO01000002.1"/>
</dbReference>
<evidence type="ECO:0000256" key="4">
    <source>
        <dbReference type="ARBA" id="ARBA00023004"/>
    </source>
</evidence>
<dbReference type="PROSITE" id="PS51085">
    <property type="entry name" value="2FE2S_FER_2"/>
    <property type="match status" value="1"/>
</dbReference>
<dbReference type="PRINTS" id="PR00355">
    <property type="entry name" value="ADRENODOXIN"/>
</dbReference>
<dbReference type="EMBL" id="QYUO01000002">
    <property type="protein sequence ID" value="RJF95191.1"/>
    <property type="molecule type" value="Genomic_DNA"/>
</dbReference>
<keyword evidence="5" id="KW-0411">Iron-sulfur</keyword>
<dbReference type="PANTHER" id="PTHR23426:SF65">
    <property type="entry name" value="FERREDOXIN-2, MITOCHONDRIAL"/>
    <property type="match status" value="1"/>
</dbReference>
<sequence>MNIHVTDYEGKEHTIDLVEGWPLMEAIKAATLPIKAECGGCCLCATCHVYVDPAWAARIPEMDDEERSQLDEAPEITGRSRLSCQIRLTAQMDGLRVSLAPVY</sequence>
<keyword evidence="9" id="KW-1185">Reference proteome</keyword>
<dbReference type="SUPFAM" id="SSF54292">
    <property type="entry name" value="2Fe-2S ferredoxin-like"/>
    <property type="match status" value="1"/>
</dbReference>
<dbReference type="GO" id="GO:0046872">
    <property type="term" value="F:metal ion binding"/>
    <property type="evidence" value="ECO:0007669"/>
    <property type="project" value="UniProtKB-KW"/>
</dbReference>
<comment type="similarity">
    <text evidence="1">Belongs to the adrenodoxin/putidaredoxin family.</text>
</comment>
<evidence type="ECO:0000256" key="6">
    <source>
        <dbReference type="ARBA" id="ARBA00034078"/>
    </source>
</evidence>
<evidence type="ECO:0000259" key="7">
    <source>
        <dbReference type="PROSITE" id="PS51085"/>
    </source>
</evidence>
<name>A0A3A3FKE5_9BURK</name>
<dbReference type="OrthoDB" id="9799640at2"/>
<accession>A0A3A3FKE5</accession>
<keyword evidence="3" id="KW-0479">Metal-binding</keyword>
<keyword evidence="4" id="KW-0408">Iron</keyword>
<dbReference type="AlphaFoldDB" id="A0A3A3FKE5"/>
<dbReference type="GO" id="GO:0009055">
    <property type="term" value="F:electron transfer activity"/>
    <property type="evidence" value="ECO:0007669"/>
    <property type="project" value="TreeGrafter"/>
</dbReference>
<evidence type="ECO:0000313" key="9">
    <source>
        <dbReference type="Proteomes" id="UP000265955"/>
    </source>
</evidence>
<dbReference type="PANTHER" id="PTHR23426">
    <property type="entry name" value="FERREDOXIN/ADRENODOXIN"/>
    <property type="match status" value="1"/>
</dbReference>
<evidence type="ECO:0000256" key="2">
    <source>
        <dbReference type="ARBA" id="ARBA00022714"/>
    </source>
</evidence>
<reference evidence="9" key="1">
    <citation type="submission" date="2018-09" db="EMBL/GenBank/DDBJ databases">
        <authorList>
            <person name="Zhu H."/>
        </authorList>
    </citation>
    <scope>NUCLEOTIDE SEQUENCE [LARGE SCALE GENOMIC DNA]</scope>
    <source>
        <strain evidence="9">K1R23-30</strain>
    </source>
</reference>
<dbReference type="GO" id="GO:0051537">
    <property type="term" value="F:2 iron, 2 sulfur cluster binding"/>
    <property type="evidence" value="ECO:0007669"/>
    <property type="project" value="UniProtKB-KW"/>
</dbReference>
<evidence type="ECO:0000256" key="5">
    <source>
        <dbReference type="ARBA" id="ARBA00023014"/>
    </source>
</evidence>
<keyword evidence="2" id="KW-0001">2Fe-2S</keyword>
<feature type="domain" description="2Fe-2S ferredoxin-type" evidence="7">
    <location>
        <begin position="1"/>
        <end position="103"/>
    </location>
</feature>
<proteinExistence type="inferred from homology"/>
<dbReference type="Gene3D" id="3.10.20.30">
    <property type="match status" value="1"/>
</dbReference>
<comment type="cofactor">
    <cofactor evidence="6">
        <name>[2Fe-2S] cluster</name>
        <dbReference type="ChEBI" id="CHEBI:190135"/>
    </cofactor>
</comment>
<evidence type="ECO:0000256" key="1">
    <source>
        <dbReference type="ARBA" id="ARBA00010914"/>
    </source>
</evidence>
<dbReference type="Proteomes" id="UP000265955">
    <property type="component" value="Unassembled WGS sequence"/>
</dbReference>
<evidence type="ECO:0000313" key="8">
    <source>
        <dbReference type="EMBL" id="RJF95191.1"/>
    </source>
</evidence>
<organism evidence="8 9">
    <name type="scientific">Noviherbaspirillum saxi</name>
    <dbReference type="NCBI Taxonomy" id="2320863"/>
    <lineage>
        <taxon>Bacteria</taxon>
        <taxon>Pseudomonadati</taxon>
        <taxon>Pseudomonadota</taxon>
        <taxon>Betaproteobacteria</taxon>
        <taxon>Burkholderiales</taxon>
        <taxon>Oxalobacteraceae</taxon>
        <taxon>Noviherbaspirillum</taxon>
    </lineage>
</organism>
<dbReference type="Pfam" id="PF00111">
    <property type="entry name" value="Fer2"/>
    <property type="match status" value="1"/>
</dbReference>
<dbReference type="InterPro" id="IPR001041">
    <property type="entry name" value="2Fe-2S_ferredoxin-type"/>
</dbReference>
<dbReference type="GO" id="GO:0140647">
    <property type="term" value="P:P450-containing electron transport chain"/>
    <property type="evidence" value="ECO:0007669"/>
    <property type="project" value="InterPro"/>
</dbReference>